<sequence>MTPIHEQPAAHLSKAINKYSDTLPYNKLLIDVTVHLNHCIQNKDMMNILDLYLAVTIQPPEDNSVDDIEIPKSISKWVGECGLSSDYNFMVQELSGTCNGHRNIDLALIMEFKEQATWQQPKEMSITAQTLHTSPTLDYKEFIPTRIKKSLKFDGGVDGHFDFNSKNPDMFAEGTLYPTVQMSDIECILRDSTNTLKGYIISLMEGMNLEVSAIQLVRESNPMFEPVWGAAVNQISSTIYLTAYCCYLDWCHHKYSKCKNSHENAQSSSTSYQTTTTSVSSDLSTSSSDLTMISSTGLLPDAHPKPLAKKAKTQSAEEPKSKSKSTKTKTKTKTNGKGKGKSGL</sequence>
<evidence type="ECO:0000256" key="1">
    <source>
        <dbReference type="SAM" id="MobiDB-lite"/>
    </source>
</evidence>
<proteinExistence type="predicted"/>
<comment type="caution">
    <text evidence="2">The sequence shown here is derived from an EMBL/GenBank/DDBJ whole genome shotgun (WGS) entry which is preliminary data.</text>
</comment>
<dbReference type="OrthoDB" id="2679919at2759"/>
<evidence type="ECO:0000313" key="3">
    <source>
        <dbReference type="Proteomes" id="UP000823399"/>
    </source>
</evidence>
<reference evidence="2" key="1">
    <citation type="journal article" date="2020" name="New Phytol.">
        <title>Comparative genomics reveals dynamic genome evolution in host specialist ectomycorrhizal fungi.</title>
        <authorList>
            <person name="Lofgren L.A."/>
            <person name="Nguyen N.H."/>
            <person name="Vilgalys R."/>
            <person name="Ruytinx J."/>
            <person name="Liao H.L."/>
            <person name="Branco S."/>
            <person name="Kuo A."/>
            <person name="LaButti K."/>
            <person name="Lipzen A."/>
            <person name="Andreopoulos W."/>
            <person name="Pangilinan J."/>
            <person name="Riley R."/>
            <person name="Hundley H."/>
            <person name="Na H."/>
            <person name="Barry K."/>
            <person name="Grigoriev I.V."/>
            <person name="Stajich J.E."/>
            <person name="Kennedy P.G."/>
        </authorList>
    </citation>
    <scope>NUCLEOTIDE SEQUENCE</scope>
    <source>
        <strain evidence="2">FC423</strain>
    </source>
</reference>
<keyword evidence="3" id="KW-1185">Reference proteome</keyword>
<feature type="region of interest" description="Disordered" evidence="1">
    <location>
        <begin position="262"/>
        <end position="344"/>
    </location>
</feature>
<name>A0A9P7EXX9_9AGAM</name>
<organism evidence="2 3">
    <name type="scientific">Suillus discolor</name>
    <dbReference type="NCBI Taxonomy" id="1912936"/>
    <lineage>
        <taxon>Eukaryota</taxon>
        <taxon>Fungi</taxon>
        <taxon>Dikarya</taxon>
        <taxon>Basidiomycota</taxon>
        <taxon>Agaricomycotina</taxon>
        <taxon>Agaricomycetes</taxon>
        <taxon>Agaricomycetidae</taxon>
        <taxon>Boletales</taxon>
        <taxon>Suillineae</taxon>
        <taxon>Suillaceae</taxon>
        <taxon>Suillus</taxon>
    </lineage>
</organism>
<feature type="compositionally biased region" description="Low complexity" evidence="1">
    <location>
        <begin position="267"/>
        <end position="296"/>
    </location>
</feature>
<dbReference type="RefSeq" id="XP_041288554.1">
    <property type="nucleotide sequence ID" value="XM_041442064.1"/>
</dbReference>
<gene>
    <name evidence="2" type="ORF">F5147DRAFT_777978</name>
</gene>
<dbReference type="AlphaFoldDB" id="A0A9P7EXX9"/>
<dbReference type="EMBL" id="JABBWM010000065">
    <property type="protein sequence ID" value="KAG2097520.1"/>
    <property type="molecule type" value="Genomic_DNA"/>
</dbReference>
<accession>A0A9P7EXX9</accession>
<evidence type="ECO:0000313" key="2">
    <source>
        <dbReference type="EMBL" id="KAG2097520.1"/>
    </source>
</evidence>
<protein>
    <submittedName>
        <fullName evidence="2">Uncharacterized protein</fullName>
    </submittedName>
</protein>
<feature type="compositionally biased region" description="Basic residues" evidence="1">
    <location>
        <begin position="322"/>
        <end position="344"/>
    </location>
</feature>
<dbReference type="Proteomes" id="UP000823399">
    <property type="component" value="Unassembled WGS sequence"/>
</dbReference>
<dbReference type="GeneID" id="64704323"/>